<dbReference type="OrthoDB" id="5427059at2759"/>
<proteinExistence type="predicted"/>
<dbReference type="EMBL" id="JAPEUR010000068">
    <property type="protein sequence ID" value="KAJ4323648.1"/>
    <property type="molecule type" value="Genomic_DNA"/>
</dbReference>
<reference evidence="1" key="1">
    <citation type="submission" date="2022-10" db="EMBL/GenBank/DDBJ databases">
        <title>Tapping the CABI collections for fungal endophytes: first genome assemblies for Collariella, Neodidymelliopsis, Ascochyta clinopodiicola, Didymella pomorum, Didymosphaeria variabile, Neocosmospora piperis and Neocucurbitaria cava.</title>
        <authorList>
            <person name="Hill R."/>
        </authorList>
    </citation>
    <scope>NUCLEOTIDE SEQUENCE</scope>
    <source>
        <strain evidence="1">IMI 366586</strain>
    </source>
</reference>
<evidence type="ECO:0000313" key="2">
    <source>
        <dbReference type="Proteomes" id="UP001140502"/>
    </source>
</evidence>
<dbReference type="Proteomes" id="UP001140502">
    <property type="component" value="Unassembled WGS sequence"/>
</dbReference>
<evidence type="ECO:0000313" key="1">
    <source>
        <dbReference type="EMBL" id="KAJ4323648.1"/>
    </source>
</evidence>
<keyword evidence="2" id="KW-1185">Reference proteome</keyword>
<dbReference type="AlphaFoldDB" id="A0A9W8WFY5"/>
<evidence type="ECO:0008006" key="3">
    <source>
        <dbReference type="Google" id="ProtNLM"/>
    </source>
</evidence>
<comment type="caution">
    <text evidence="1">The sequence shown here is derived from an EMBL/GenBank/DDBJ whole genome shotgun (WGS) entry which is preliminary data.</text>
</comment>
<gene>
    <name evidence="1" type="ORF">N0V84_004256</name>
</gene>
<sequence>MDRDPNYNSAFLVKIPIEIISYTLSFMPDKKSLLNTILTCRVLNNAYSQRKAYIMTSILFSHMHESVYQEAIVFHRIKREQWNGARAGVRAVHRAFDPDRTIDQGQLPPHKRISLTEIELLHLFHEGVEWWANRIATNLKRNHSVLNTNPSPFVLTPDIMNRFKRAIYRLYMYIDILEKTIATGCADNGGFNRPVTDREREEANWCPLLDHLEEHRIQRAFYSHYSTAEIEQMMNICELIVTEIAPELNSYIQYDIELGSILPNFVDQPKFGMPMVVQGLQFMRTFVTARSYYQRRRLMTDVNLADWIPEHTIRAQFPSQDEKLIYDILHCGLGADDLKELENEPDPLWVSRKPFYDDGDNGPQLAWRKFNHHIGLFGGDNYNSDLQCRPWGYVFWSQSMLEGAGFMATRDDGTVDLRPPISPYHRFYRPQPYAYARWRTCHAARWASLARHVKRYLRTMWGRYGWFNADEFIADHLVRQLLSFSGYEFTIAQWESLFQEILYRYTYNYCSNYPHNYLMAPL</sequence>
<accession>A0A9W8WFY5</accession>
<protein>
    <recommendedName>
        <fullName evidence="3">F-box domain-containing protein</fullName>
    </recommendedName>
</protein>
<organism evidence="1 2">
    <name type="scientific">Fusarium piperis</name>
    <dbReference type="NCBI Taxonomy" id="1435070"/>
    <lineage>
        <taxon>Eukaryota</taxon>
        <taxon>Fungi</taxon>
        <taxon>Dikarya</taxon>
        <taxon>Ascomycota</taxon>
        <taxon>Pezizomycotina</taxon>
        <taxon>Sordariomycetes</taxon>
        <taxon>Hypocreomycetidae</taxon>
        <taxon>Hypocreales</taxon>
        <taxon>Nectriaceae</taxon>
        <taxon>Fusarium</taxon>
        <taxon>Fusarium solani species complex</taxon>
    </lineage>
</organism>
<name>A0A9W8WFY5_9HYPO</name>